<gene>
    <name evidence="3" type="ORF">Malapachy_2943</name>
</gene>
<dbReference type="GeneID" id="28729302"/>
<dbReference type="Proteomes" id="UP000037751">
    <property type="component" value="Unassembled WGS sequence"/>
</dbReference>
<comment type="caution">
    <text evidence="3">The sequence shown here is derived from an EMBL/GenBank/DDBJ whole genome shotgun (WGS) entry which is preliminary data.</text>
</comment>
<keyword evidence="4" id="KW-1185">Reference proteome</keyword>
<feature type="region of interest" description="Disordered" evidence="2">
    <location>
        <begin position="1"/>
        <end position="24"/>
    </location>
</feature>
<dbReference type="RefSeq" id="XP_017993867.1">
    <property type="nucleotide sequence ID" value="XM_018137426.1"/>
</dbReference>
<sequence>MNHAGNAPLSKSFPPLPTRPTLPLPLEDKDIQKYSWNDLKRIFEAFSERERALELRVSALCFRAEESLKALQTGNPMSEPDEEDALHEHPILGLRLLQRVDQLQRENDDLAQRIDDLLQTTSMEHIKACEQEIQDSHELIAALDTALTQANARLAVSGMD</sequence>
<dbReference type="AlphaFoldDB" id="A0A0M9VR51"/>
<reference evidence="3 4" key="1">
    <citation type="submission" date="2015-07" db="EMBL/GenBank/DDBJ databases">
        <title>Draft Genome Sequence of Malassezia furfur CBS1878 and Malassezia pachydermatis CBS1879.</title>
        <authorList>
            <person name="Triana S."/>
            <person name="Ohm R."/>
            <person name="Gonzalez A."/>
            <person name="DeCock H."/>
            <person name="Restrepo S."/>
            <person name="Celis A."/>
        </authorList>
    </citation>
    <scope>NUCLEOTIDE SEQUENCE [LARGE SCALE GENOMIC DNA]</scope>
    <source>
        <strain evidence="3 4">CBS 1879</strain>
    </source>
</reference>
<evidence type="ECO:0000256" key="1">
    <source>
        <dbReference type="SAM" id="Coils"/>
    </source>
</evidence>
<proteinExistence type="predicted"/>
<accession>A0A0M9VR51</accession>
<evidence type="ECO:0000256" key="2">
    <source>
        <dbReference type="SAM" id="MobiDB-lite"/>
    </source>
</evidence>
<organism evidence="3 4">
    <name type="scientific">Malassezia pachydermatis</name>
    <dbReference type="NCBI Taxonomy" id="77020"/>
    <lineage>
        <taxon>Eukaryota</taxon>
        <taxon>Fungi</taxon>
        <taxon>Dikarya</taxon>
        <taxon>Basidiomycota</taxon>
        <taxon>Ustilaginomycotina</taxon>
        <taxon>Malasseziomycetes</taxon>
        <taxon>Malasseziales</taxon>
        <taxon>Malasseziaceae</taxon>
        <taxon>Malassezia</taxon>
    </lineage>
</organism>
<dbReference type="EMBL" id="LGAV01000001">
    <property type="protein sequence ID" value="KOS16235.1"/>
    <property type="molecule type" value="Genomic_DNA"/>
</dbReference>
<dbReference type="VEuPathDB" id="FungiDB:Malapachy_2943"/>
<name>A0A0M9VR51_9BASI</name>
<evidence type="ECO:0000313" key="4">
    <source>
        <dbReference type="Proteomes" id="UP000037751"/>
    </source>
</evidence>
<protein>
    <submittedName>
        <fullName evidence="3">Uncharacterized protein</fullName>
    </submittedName>
</protein>
<feature type="coiled-coil region" evidence="1">
    <location>
        <begin position="93"/>
        <end position="120"/>
    </location>
</feature>
<evidence type="ECO:0000313" key="3">
    <source>
        <dbReference type="EMBL" id="KOS16235.1"/>
    </source>
</evidence>
<keyword evidence="1" id="KW-0175">Coiled coil</keyword>
<dbReference type="OrthoDB" id="3366661at2759"/>
<feature type="compositionally biased region" description="Pro residues" evidence="2">
    <location>
        <begin position="14"/>
        <end position="23"/>
    </location>
</feature>
<dbReference type="STRING" id="77020.A0A0M9VR51"/>